<name>A0A3D8IRN4_9HELI</name>
<evidence type="ECO:0000313" key="2">
    <source>
        <dbReference type="EMBL" id="RDU67763.1"/>
    </source>
</evidence>
<dbReference type="RefSeq" id="WP_115570589.1">
    <property type="nucleotide sequence ID" value="NZ_NXLT01000002.1"/>
</dbReference>
<comment type="caution">
    <text evidence="2">The sequence shown here is derived from an EMBL/GenBank/DDBJ whole genome shotgun (WGS) entry which is preliminary data.</text>
</comment>
<evidence type="ECO:0000259" key="1">
    <source>
        <dbReference type="Pfam" id="PF08241"/>
    </source>
</evidence>
<reference evidence="2 3" key="1">
    <citation type="submission" date="2018-04" db="EMBL/GenBank/DDBJ databases">
        <title>Novel Campyloabacter and Helicobacter Species and Strains.</title>
        <authorList>
            <person name="Mannion A.J."/>
            <person name="Shen Z."/>
            <person name="Fox J.G."/>
        </authorList>
    </citation>
    <scope>NUCLEOTIDE SEQUENCE [LARGE SCALE GENOMIC DNA]</scope>
    <source>
        <strain evidence="2 3">MIT 12-6600</strain>
    </source>
</reference>
<dbReference type="Pfam" id="PF08241">
    <property type="entry name" value="Methyltransf_11"/>
    <property type="match status" value="1"/>
</dbReference>
<dbReference type="Proteomes" id="UP000256514">
    <property type="component" value="Unassembled WGS sequence"/>
</dbReference>
<feature type="domain" description="Methyltransferase type 11" evidence="1">
    <location>
        <begin position="45"/>
        <end position="132"/>
    </location>
</feature>
<dbReference type="InterPro" id="IPR013216">
    <property type="entry name" value="Methyltransf_11"/>
</dbReference>
<dbReference type="Gene3D" id="3.40.50.150">
    <property type="entry name" value="Vaccinia Virus protein VP39"/>
    <property type="match status" value="1"/>
</dbReference>
<gene>
    <name evidence="2" type="ORF">CQA54_02210</name>
</gene>
<dbReference type="GO" id="GO:0008757">
    <property type="term" value="F:S-adenosylmethionine-dependent methyltransferase activity"/>
    <property type="evidence" value="ECO:0007669"/>
    <property type="project" value="InterPro"/>
</dbReference>
<keyword evidence="3" id="KW-1185">Reference proteome</keyword>
<dbReference type="PANTHER" id="PTHR43861">
    <property type="entry name" value="TRANS-ACONITATE 2-METHYLTRANSFERASE-RELATED"/>
    <property type="match status" value="1"/>
</dbReference>
<sequence length="244" mass="28638">MSLVAKRFLHHAHTYTQHAIVQHKMALTLTRILQTHRPKLQNIFEFGCGVGNYTNLLAYLYPHAHFVCNDINDYTQYCNKEFLCFDMEHIDEILSSRTFDLITANAAIQWLNQQKCLQTLPKFLRKNGFLLFSSFGVQNFWQIKQLCGVGLQYLSLETYQEILSQNFEIMHLSSFQHTLCFETPLEVFRHLHYSGVNSLQKGFFLSKELLCAYEKTFSNTLTYDCIFVCAKRKDTILHKHHHIT</sequence>
<dbReference type="InterPro" id="IPR029063">
    <property type="entry name" value="SAM-dependent_MTases_sf"/>
</dbReference>
<evidence type="ECO:0000313" key="3">
    <source>
        <dbReference type="Proteomes" id="UP000256514"/>
    </source>
</evidence>
<organism evidence="2 3">
    <name type="scientific">Helicobacter equorum</name>
    <dbReference type="NCBI Taxonomy" id="361872"/>
    <lineage>
        <taxon>Bacteria</taxon>
        <taxon>Pseudomonadati</taxon>
        <taxon>Campylobacterota</taxon>
        <taxon>Epsilonproteobacteria</taxon>
        <taxon>Campylobacterales</taxon>
        <taxon>Helicobacteraceae</taxon>
        <taxon>Helicobacter</taxon>
    </lineage>
</organism>
<dbReference type="OrthoDB" id="9802097at2"/>
<dbReference type="EMBL" id="NXLT01000002">
    <property type="protein sequence ID" value="RDU67763.1"/>
    <property type="molecule type" value="Genomic_DNA"/>
</dbReference>
<dbReference type="PANTHER" id="PTHR43861:SF1">
    <property type="entry name" value="TRANS-ACONITATE 2-METHYLTRANSFERASE"/>
    <property type="match status" value="1"/>
</dbReference>
<protein>
    <submittedName>
        <fullName evidence="2">Biotin biosynthesis protein BioC</fullName>
    </submittedName>
</protein>
<dbReference type="AlphaFoldDB" id="A0A3D8IRN4"/>
<dbReference type="CDD" id="cd02440">
    <property type="entry name" value="AdoMet_MTases"/>
    <property type="match status" value="1"/>
</dbReference>
<proteinExistence type="predicted"/>
<dbReference type="SUPFAM" id="SSF53335">
    <property type="entry name" value="S-adenosyl-L-methionine-dependent methyltransferases"/>
    <property type="match status" value="1"/>
</dbReference>
<accession>A0A3D8IRN4</accession>